<feature type="region of interest" description="Disordered" evidence="1">
    <location>
        <begin position="361"/>
        <end position="386"/>
    </location>
</feature>
<evidence type="ECO:0000256" key="1">
    <source>
        <dbReference type="SAM" id="MobiDB-lite"/>
    </source>
</evidence>
<gene>
    <name evidence="2" type="ORF">CC1G_10897</name>
</gene>
<feature type="compositionally biased region" description="Polar residues" evidence="1">
    <location>
        <begin position="639"/>
        <end position="652"/>
    </location>
</feature>
<feature type="region of interest" description="Disordered" evidence="1">
    <location>
        <begin position="616"/>
        <end position="724"/>
    </location>
</feature>
<dbReference type="InParanoid" id="A8P5W0"/>
<feature type="compositionally biased region" description="Low complexity" evidence="1">
    <location>
        <begin position="487"/>
        <end position="502"/>
    </location>
</feature>
<proteinExistence type="predicted"/>
<dbReference type="eggNOG" id="ENOG502S5H1">
    <property type="taxonomic scope" value="Eukaryota"/>
</dbReference>
<feature type="compositionally biased region" description="Polar residues" evidence="1">
    <location>
        <begin position="518"/>
        <end position="545"/>
    </location>
</feature>
<feature type="compositionally biased region" description="Pro residues" evidence="1">
    <location>
        <begin position="231"/>
        <end position="241"/>
    </location>
</feature>
<feature type="compositionally biased region" description="Gly residues" evidence="1">
    <location>
        <begin position="685"/>
        <end position="705"/>
    </location>
</feature>
<dbReference type="RefSeq" id="XP_001839034.2">
    <property type="nucleotide sequence ID" value="XM_001838982.2"/>
</dbReference>
<dbReference type="OrthoDB" id="2596255at2759"/>
<organism evidence="2 3">
    <name type="scientific">Coprinopsis cinerea (strain Okayama-7 / 130 / ATCC MYA-4618 / FGSC 9003)</name>
    <name type="common">Inky cap fungus</name>
    <name type="synonym">Hormographiella aspergillata</name>
    <dbReference type="NCBI Taxonomy" id="240176"/>
    <lineage>
        <taxon>Eukaryota</taxon>
        <taxon>Fungi</taxon>
        <taxon>Dikarya</taxon>
        <taxon>Basidiomycota</taxon>
        <taxon>Agaricomycotina</taxon>
        <taxon>Agaricomycetes</taxon>
        <taxon>Agaricomycetidae</taxon>
        <taxon>Agaricales</taxon>
        <taxon>Agaricineae</taxon>
        <taxon>Psathyrellaceae</taxon>
        <taxon>Coprinopsis</taxon>
    </lineage>
</organism>
<feature type="region of interest" description="Disordered" evidence="1">
    <location>
        <begin position="440"/>
        <end position="600"/>
    </location>
</feature>
<sequence length="724" mass="77558">MAPDLDPPNNNQSTNSKWHSIRPWNAQLSLYTREITSVSATFILTTEPSGGVVEIGGGTATPVATPYPPDRHRQLEDEEQASTTSAIVHSTSKSNKKPTSLLADILSKGLQVRVNGVHWQRVLIRIGENGDEGVVIVYGLMPGREYDVDLAIPQSQSQAQERQVAGGGQPTQQGGAATVIRRHVLTADENSDPDSTGETSTDPDEHSTSSGSDPPQTLSTPSTSPSRTIPNTPPATPPPSTSTPAAISLEERLAQLRHSLAMVNAEKDGLLASIKSARKDSQKADAAVKAEIDALKRASEKYAVAEVRARQKVLALQEAVKRAQAATREIESEVGEVESEIPGLEKVRKGKEEEYEKIKKEAERVGKKREEEMEKERRRHEGMKAELAALTNKLEKLMAKKEKVEAGAIPDAEKKLREVMNEVEEEERILERVEWEVMIVQQQQQQQQQQSERERIQQQQQHSPTQHFHPRMAYEPGYLPPQRTRHTSLNGATSTTNASTNGPGPISRPSLPAPIQRPNFTSPNFASSERSNYTEMGTGTRSMNHSTSLSHSSASSTSTNPFVSNSSIWTSPARSQPNLHYGHHQHQQASQGQHSKQSQQTVPVILTNPARRGSLGALNVLPSSGSTSSFGGSSSVTSNVPPLSPLQSKNQGSPSAAPVASSSTLSSRAPAFEPGKGLGLKILTGAGGSGSGGGQGGRSGNGGKGQSPTRGTSGAVGVIGAGRR</sequence>
<dbReference type="KEGG" id="cci:CC1G_10897"/>
<dbReference type="EMBL" id="AACS02000011">
    <property type="protein sequence ID" value="EAU82778.2"/>
    <property type="molecule type" value="Genomic_DNA"/>
</dbReference>
<dbReference type="Proteomes" id="UP000001861">
    <property type="component" value="Unassembled WGS sequence"/>
</dbReference>
<feature type="compositionally biased region" description="Low complexity" evidence="1">
    <location>
        <begin position="623"/>
        <end position="638"/>
    </location>
</feature>
<dbReference type="AlphaFoldDB" id="A8P5W0"/>
<feature type="compositionally biased region" description="Low complexity" evidence="1">
    <location>
        <begin position="212"/>
        <end position="230"/>
    </location>
</feature>
<dbReference type="HOGENOM" id="CLU_027203_0_0_1"/>
<evidence type="ECO:0000313" key="2">
    <source>
        <dbReference type="EMBL" id="EAU82778.2"/>
    </source>
</evidence>
<protein>
    <submittedName>
        <fullName evidence="2">Uncharacterized protein</fullName>
    </submittedName>
</protein>
<evidence type="ECO:0000313" key="3">
    <source>
        <dbReference type="Proteomes" id="UP000001861"/>
    </source>
</evidence>
<feature type="compositionally biased region" description="Low complexity" evidence="1">
    <location>
        <begin position="546"/>
        <end position="559"/>
    </location>
</feature>
<feature type="compositionally biased region" description="Low complexity" evidence="1">
    <location>
        <begin position="170"/>
        <end position="179"/>
    </location>
</feature>
<feature type="compositionally biased region" description="Polar residues" evidence="1">
    <location>
        <begin position="560"/>
        <end position="578"/>
    </location>
</feature>
<feature type="compositionally biased region" description="Polar residues" evidence="1">
    <location>
        <begin position="81"/>
        <end position="93"/>
    </location>
</feature>
<name>A8P5W0_COPC7</name>
<dbReference type="VEuPathDB" id="FungiDB:CC1G_10897"/>
<comment type="caution">
    <text evidence="2">The sequence shown here is derived from an EMBL/GenBank/DDBJ whole genome shotgun (WGS) entry which is preliminary data.</text>
</comment>
<accession>A8P5W0</accession>
<feature type="compositionally biased region" description="Basic and acidic residues" evidence="1">
    <location>
        <begin position="361"/>
        <end position="376"/>
    </location>
</feature>
<feature type="compositionally biased region" description="Low complexity" evidence="1">
    <location>
        <begin position="587"/>
        <end position="600"/>
    </location>
</feature>
<keyword evidence="3" id="KW-1185">Reference proteome</keyword>
<feature type="region of interest" description="Disordered" evidence="1">
    <location>
        <begin position="155"/>
        <end position="244"/>
    </location>
</feature>
<reference evidence="2 3" key="1">
    <citation type="journal article" date="2010" name="Proc. Natl. Acad. Sci. U.S.A.">
        <title>Insights into evolution of multicellular fungi from the assembled chromosomes of the mushroom Coprinopsis cinerea (Coprinus cinereus).</title>
        <authorList>
            <person name="Stajich J.E."/>
            <person name="Wilke S.K."/>
            <person name="Ahren D."/>
            <person name="Au C.H."/>
            <person name="Birren B.W."/>
            <person name="Borodovsky M."/>
            <person name="Burns C."/>
            <person name="Canback B."/>
            <person name="Casselton L.A."/>
            <person name="Cheng C.K."/>
            <person name="Deng J."/>
            <person name="Dietrich F.S."/>
            <person name="Fargo D.C."/>
            <person name="Farman M.L."/>
            <person name="Gathman A.C."/>
            <person name="Goldberg J."/>
            <person name="Guigo R."/>
            <person name="Hoegger P.J."/>
            <person name="Hooker J.B."/>
            <person name="Huggins A."/>
            <person name="James T.Y."/>
            <person name="Kamada T."/>
            <person name="Kilaru S."/>
            <person name="Kodira C."/>
            <person name="Kues U."/>
            <person name="Kupfer D."/>
            <person name="Kwan H.S."/>
            <person name="Lomsadze A."/>
            <person name="Li W."/>
            <person name="Lilly W.W."/>
            <person name="Ma L.J."/>
            <person name="Mackey A.J."/>
            <person name="Manning G."/>
            <person name="Martin F."/>
            <person name="Muraguchi H."/>
            <person name="Natvig D.O."/>
            <person name="Palmerini H."/>
            <person name="Ramesh M.A."/>
            <person name="Rehmeyer C.J."/>
            <person name="Roe B.A."/>
            <person name="Shenoy N."/>
            <person name="Stanke M."/>
            <person name="Ter-Hovhannisyan V."/>
            <person name="Tunlid A."/>
            <person name="Velagapudi R."/>
            <person name="Vision T.J."/>
            <person name="Zeng Q."/>
            <person name="Zolan M.E."/>
            <person name="Pukkila P.J."/>
        </authorList>
    </citation>
    <scope>NUCLEOTIDE SEQUENCE [LARGE SCALE GENOMIC DNA]</scope>
    <source>
        <strain evidence="3">Okayama-7 / 130 / ATCC MYA-4618 / FGSC 9003</strain>
    </source>
</reference>
<feature type="region of interest" description="Disordered" evidence="1">
    <location>
        <begin position="53"/>
        <end position="94"/>
    </location>
</feature>
<dbReference type="GeneID" id="6015634"/>
<feature type="compositionally biased region" description="Low complexity" evidence="1">
    <location>
        <begin position="441"/>
        <end position="450"/>
    </location>
</feature>
<feature type="compositionally biased region" description="Low complexity" evidence="1">
    <location>
        <begin position="653"/>
        <end position="671"/>
    </location>
</feature>